<keyword evidence="1" id="KW-1133">Transmembrane helix</keyword>
<reference evidence="2" key="1">
    <citation type="journal article" date="2020" name="Stud. Mycol.">
        <title>101 Dothideomycetes genomes: a test case for predicting lifestyles and emergence of pathogens.</title>
        <authorList>
            <person name="Haridas S."/>
            <person name="Albert R."/>
            <person name="Binder M."/>
            <person name="Bloem J."/>
            <person name="Labutti K."/>
            <person name="Salamov A."/>
            <person name="Andreopoulos B."/>
            <person name="Baker S."/>
            <person name="Barry K."/>
            <person name="Bills G."/>
            <person name="Bluhm B."/>
            <person name="Cannon C."/>
            <person name="Castanera R."/>
            <person name="Culley D."/>
            <person name="Daum C."/>
            <person name="Ezra D."/>
            <person name="Gonzalez J."/>
            <person name="Henrissat B."/>
            <person name="Kuo A."/>
            <person name="Liang C."/>
            <person name="Lipzen A."/>
            <person name="Lutzoni F."/>
            <person name="Magnuson J."/>
            <person name="Mondo S."/>
            <person name="Nolan M."/>
            <person name="Ohm R."/>
            <person name="Pangilinan J."/>
            <person name="Park H.-J."/>
            <person name="Ramirez L."/>
            <person name="Alfaro M."/>
            <person name="Sun H."/>
            <person name="Tritt A."/>
            <person name="Yoshinaga Y."/>
            <person name="Zwiers L.-H."/>
            <person name="Turgeon B."/>
            <person name="Goodwin S."/>
            <person name="Spatafora J."/>
            <person name="Crous P."/>
            <person name="Grigoriev I."/>
        </authorList>
    </citation>
    <scope>NUCLEOTIDE SEQUENCE</scope>
    <source>
        <strain evidence="2">CBS 207.26</strain>
    </source>
</reference>
<dbReference type="EMBL" id="ML994610">
    <property type="protein sequence ID" value="KAF2195723.1"/>
    <property type="molecule type" value="Genomic_DNA"/>
</dbReference>
<evidence type="ECO:0000313" key="2">
    <source>
        <dbReference type="EMBL" id="KAF2195723.1"/>
    </source>
</evidence>
<feature type="transmembrane region" description="Helical" evidence="1">
    <location>
        <begin position="56"/>
        <end position="77"/>
    </location>
</feature>
<evidence type="ECO:0000256" key="1">
    <source>
        <dbReference type="SAM" id="Phobius"/>
    </source>
</evidence>
<dbReference type="Proteomes" id="UP000800200">
    <property type="component" value="Unassembled WGS sequence"/>
</dbReference>
<gene>
    <name evidence="2" type="ORF">K469DRAFT_681992</name>
</gene>
<keyword evidence="3" id="KW-1185">Reference proteome</keyword>
<keyword evidence="1" id="KW-0472">Membrane</keyword>
<sequence length="146" mass="16672">MARGILISYVVYLSARLILSVLEYMQDELWRVGHLIVYTNLARLLRALSITHWTKWLPYMAIIVLTTLDVIYLVSWADHFCNISILPASFCSRTIKRRIIEPIRAHNPVNAHNMDGDIFGGAVGLVNLGDGWGTSRLEVDYTKERI</sequence>
<feature type="transmembrane region" description="Helical" evidence="1">
    <location>
        <begin position="6"/>
        <end position="25"/>
    </location>
</feature>
<proteinExistence type="predicted"/>
<keyword evidence="1" id="KW-0812">Transmembrane</keyword>
<name>A0A6A6EXQ2_9PEZI</name>
<accession>A0A6A6EXQ2</accession>
<protein>
    <submittedName>
        <fullName evidence="2">Uncharacterized protein</fullName>
    </submittedName>
</protein>
<dbReference type="AlphaFoldDB" id="A0A6A6EXQ2"/>
<evidence type="ECO:0000313" key="3">
    <source>
        <dbReference type="Proteomes" id="UP000800200"/>
    </source>
</evidence>
<organism evidence="2 3">
    <name type="scientific">Zopfia rhizophila CBS 207.26</name>
    <dbReference type="NCBI Taxonomy" id="1314779"/>
    <lineage>
        <taxon>Eukaryota</taxon>
        <taxon>Fungi</taxon>
        <taxon>Dikarya</taxon>
        <taxon>Ascomycota</taxon>
        <taxon>Pezizomycotina</taxon>
        <taxon>Dothideomycetes</taxon>
        <taxon>Dothideomycetes incertae sedis</taxon>
        <taxon>Zopfiaceae</taxon>
        <taxon>Zopfia</taxon>
    </lineage>
</organism>